<feature type="compositionally biased region" description="Polar residues" evidence="1">
    <location>
        <begin position="204"/>
        <end position="215"/>
    </location>
</feature>
<reference evidence="2" key="1">
    <citation type="submission" date="2025-08" db="UniProtKB">
        <authorList>
            <consortium name="Ensembl"/>
        </authorList>
    </citation>
    <scope>IDENTIFICATION</scope>
</reference>
<feature type="region of interest" description="Disordered" evidence="1">
    <location>
        <begin position="322"/>
        <end position="348"/>
    </location>
</feature>
<feature type="compositionally biased region" description="Basic and acidic residues" evidence="1">
    <location>
        <begin position="190"/>
        <end position="201"/>
    </location>
</feature>
<protein>
    <submittedName>
        <fullName evidence="2">Keratinocyte differentiation factor 1</fullName>
    </submittedName>
</protein>
<sequence>MLGMRQSHRQNQINYHQPAQDAAVPPRISSPKVNDINLEVFSDSTPELKRTRKPTRDRRACKVDSKGSNGREGETVTFISDTAEAPQPSSCPTLSQAWNAYKAVFCCIVTCGGCFRDCQASISYPYNETLAEEGKRECNGHLPNSPASSSPTEKNGSQTKKSAVGSSFSYPDVKLKGIPVFPNRSPNSHTETESCYKETLPEKVSQNSTEKQTLSDSHRSSEDRYSFYEELDFENDEQDSSMSMSSHQIDILIFKKLTELFSVHQIDELARCTTDTVFLEKTNKISDLINSITQDYHLDEQDAECRLVRGIIRISTRKSRKRRPVASSALPSQEENANQGNLPDSGNETMLASVVTSEEDLSVQISVETTADVKARNMRHGAYGPAGK</sequence>
<dbReference type="OMA" id="WSKEHNG"/>
<dbReference type="PANTHER" id="PTHR35085">
    <property type="entry name" value="KERATINOCYTE DIFFERENTIATION FACTOR 1"/>
    <property type="match status" value="1"/>
</dbReference>
<feature type="compositionally biased region" description="Polar residues" evidence="1">
    <location>
        <begin position="329"/>
        <end position="348"/>
    </location>
</feature>
<proteinExistence type="predicted"/>
<feature type="compositionally biased region" description="Polar residues" evidence="1">
    <location>
        <begin position="145"/>
        <end position="169"/>
    </location>
</feature>
<feature type="region of interest" description="Disordered" evidence="1">
    <location>
        <begin position="1"/>
        <end position="31"/>
    </location>
</feature>
<keyword evidence="3" id="KW-1185">Reference proteome</keyword>
<organism evidence="2 3">
    <name type="scientific">Varanus komodoensis</name>
    <name type="common">Komodo dragon</name>
    <dbReference type="NCBI Taxonomy" id="61221"/>
    <lineage>
        <taxon>Eukaryota</taxon>
        <taxon>Metazoa</taxon>
        <taxon>Chordata</taxon>
        <taxon>Craniata</taxon>
        <taxon>Vertebrata</taxon>
        <taxon>Euteleostomi</taxon>
        <taxon>Lepidosauria</taxon>
        <taxon>Squamata</taxon>
        <taxon>Bifurcata</taxon>
        <taxon>Unidentata</taxon>
        <taxon>Episquamata</taxon>
        <taxon>Toxicofera</taxon>
        <taxon>Anguimorpha</taxon>
        <taxon>Paleoanguimorpha</taxon>
        <taxon>Varanoidea</taxon>
        <taxon>Varanidae</taxon>
        <taxon>Varanus</taxon>
    </lineage>
</organism>
<dbReference type="PANTHER" id="PTHR35085:SF1">
    <property type="entry name" value="KERATINOCYTE DIFFERENTIATION FACTOR 1"/>
    <property type="match status" value="1"/>
</dbReference>
<evidence type="ECO:0000313" key="2">
    <source>
        <dbReference type="Ensembl" id="ENSVKKP00000008755.1"/>
    </source>
</evidence>
<dbReference type="GO" id="GO:0003334">
    <property type="term" value="P:keratinocyte development"/>
    <property type="evidence" value="ECO:0007669"/>
    <property type="project" value="InterPro"/>
</dbReference>
<feature type="region of interest" description="Disordered" evidence="1">
    <location>
        <begin position="48"/>
        <end position="73"/>
    </location>
</feature>
<dbReference type="AlphaFoldDB" id="A0A8D2J124"/>
<reference evidence="2" key="2">
    <citation type="submission" date="2025-09" db="UniProtKB">
        <authorList>
            <consortium name="Ensembl"/>
        </authorList>
    </citation>
    <scope>IDENTIFICATION</scope>
</reference>
<feature type="compositionally biased region" description="Basic and acidic residues" evidence="1">
    <location>
        <begin position="57"/>
        <end position="73"/>
    </location>
</feature>
<dbReference type="GO" id="GO:0030054">
    <property type="term" value="C:cell junction"/>
    <property type="evidence" value="ECO:0007669"/>
    <property type="project" value="TreeGrafter"/>
</dbReference>
<dbReference type="GO" id="GO:0010482">
    <property type="term" value="P:regulation of epidermal cell division"/>
    <property type="evidence" value="ECO:0007669"/>
    <property type="project" value="TreeGrafter"/>
</dbReference>
<feature type="region of interest" description="Disordered" evidence="1">
    <location>
        <begin position="369"/>
        <end position="388"/>
    </location>
</feature>
<evidence type="ECO:0000313" key="3">
    <source>
        <dbReference type="Proteomes" id="UP000694545"/>
    </source>
</evidence>
<evidence type="ECO:0000256" key="1">
    <source>
        <dbReference type="SAM" id="MobiDB-lite"/>
    </source>
</evidence>
<dbReference type="Proteomes" id="UP000694545">
    <property type="component" value="Unplaced"/>
</dbReference>
<dbReference type="Ensembl" id="ENSVKKT00000008978.1">
    <property type="protein sequence ID" value="ENSVKKP00000008755.1"/>
    <property type="gene ID" value="ENSVKKG00000006218.1"/>
</dbReference>
<dbReference type="Pfam" id="PF15551">
    <property type="entry name" value="DUF4656"/>
    <property type="match status" value="1"/>
</dbReference>
<name>A0A8D2J124_VARKO</name>
<feature type="region of interest" description="Disordered" evidence="1">
    <location>
        <begin position="137"/>
        <end position="223"/>
    </location>
</feature>
<dbReference type="InterPro" id="IPR028003">
    <property type="entry name" value="KDF1"/>
</dbReference>
<accession>A0A8D2J124</accession>